<dbReference type="InterPro" id="IPR010667">
    <property type="entry name" value="Phage_T4_Gp19"/>
</dbReference>
<gene>
    <name evidence="1" type="ORF">VA7868_02339</name>
</gene>
<evidence type="ECO:0000313" key="2">
    <source>
        <dbReference type="Proteomes" id="UP000184608"/>
    </source>
</evidence>
<protein>
    <submittedName>
        <fullName evidence="1">T4-like virus tail tube protein gp19</fullName>
    </submittedName>
</protein>
<evidence type="ECO:0000313" key="1">
    <source>
        <dbReference type="EMBL" id="SHI19718.1"/>
    </source>
</evidence>
<name>A0A1M5Z6K5_9VIBR</name>
<sequence length="148" mass="16303">MADTAQTIAETYPIPVYRFVVDFGEESIPFTEVSGLDVGVDTITYKDGKGKKHMPGQKTDVNITMKRGLIQKGSQFYDWISSISLNLVDKRDLSVSLTDETGETLLVTWNIVNAFPKKLTAPSINGGSNEASVESLELMADDVKIIFH</sequence>
<organism evidence="1 2">
    <name type="scientific">Vibrio aerogenes CECT 7868</name>
    <dbReference type="NCBI Taxonomy" id="1216006"/>
    <lineage>
        <taxon>Bacteria</taxon>
        <taxon>Pseudomonadati</taxon>
        <taxon>Pseudomonadota</taxon>
        <taxon>Gammaproteobacteria</taxon>
        <taxon>Vibrionales</taxon>
        <taxon>Vibrionaceae</taxon>
        <taxon>Vibrio</taxon>
    </lineage>
</organism>
<dbReference type="GO" id="GO:0005198">
    <property type="term" value="F:structural molecule activity"/>
    <property type="evidence" value="ECO:0007669"/>
    <property type="project" value="InterPro"/>
</dbReference>
<dbReference type="RefSeq" id="WP_073604009.1">
    <property type="nucleotide sequence ID" value="NZ_FQXZ01000023.1"/>
</dbReference>
<dbReference type="Proteomes" id="UP000184608">
    <property type="component" value="Unassembled WGS sequence"/>
</dbReference>
<dbReference type="OrthoDB" id="9790161at2"/>
<dbReference type="InterPro" id="IPR011747">
    <property type="entry name" value="CHP02241"/>
</dbReference>
<dbReference type="PANTHER" id="PTHR38009:SF1">
    <property type="entry name" value="CONSERVED HYPOTHETICAL PHAGE TAIL PROTEIN"/>
    <property type="match status" value="1"/>
</dbReference>
<dbReference type="NCBIfam" id="TIGR02241">
    <property type="entry name" value="conserved hypothetical phage tail region protein"/>
    <property type="match status" value="1"/>
</dbReference>
<keyword evidence="2" id="KW-1185">Reference proteome</keyword>
<reference evidence="1 2" key="1">
    <citation type="submission" date="2016-11" db="EMBL/GenBank/DDBJ databases">
        <authorList>
            <person name="Jaros S."/>
            <person name="Januszkiewicz K."/>
            <person name="Wedrychowicz H."/>
        </authorList>
    </citation>
    <scope>NUCLEOTIDE SEQUENCE [LARGE SCALE GENOMIC DNA]</scope>
    <source>
        <strain evidence="1 2">CECT 7868</strain>
    </source>
</reference>
<dbReference type="Pfam" id="PF06841">
    <property type="entry name" value="Phage_T4_gp19"/>
    <property type="match status" value="1"/>
</dbReference>
<proteinExistence type="predicted"/>
<accession>A0A1M5Z6K5</accession>
<dbReference type="AlphaFoldDB" id="A0A1M5Z6K5"/>
<dbReference type="PANTHER" id="PTHR38009">
    <property type="entry name" value="CONSERVED HYPOTHETICAL PHAGE TAIL PROTEIN"/>
    <property type="match status" value="1"/>
</dbReference>
<dbReference type="STRING" id="1216006.VA7868_02339"/>
<dbReference type="EMBL" id="FQXZ01000023">
    <property type="protein sequence ID" value="SHI19718.1"/>
    <property type="molecule type" value="Genomic_DNA"/>
</dbReference>